<organism evidence="2 3">
    <name type="scientific">Methylotuvimicrobium alcaliphilum (strain DSM 19304 / NCIMB 14124 / VKM B-2133 / 20Z)</name>
    <name type="common">Methylomicrobium alcaliphilum</name>
    <dbReference type="NCBI Taxonomy" id="1091494"/>
    <lineage>
        <taxon>Bacteria</taxon>
        <taxon>Pseudomonadati</taxon>
        <taxon>Pseudomonadota</taxon>
        <taxon>Gammaproteobacteria</taxon>
        <taxon>Methylococcales</taxon>
        <taxon>Methylococcaceae</taxon>
        <taxon>Methylotuvimicrobium</taxon>
    </lineage>
</organism>
<keyword evidence="3" id="KW-1185">Reference proteome</keyword>
<dbReference type="PATRIC" id="fig|271065.3.peg.625"/>
<sequence>MKFAKLSTFTLLFFAFSVNADVQLTQADLLGTWQIDKESVDREGTKSRSLNTTWTFREDGTMEGKSQESDVHARIDTLRAVLNYSVEDGKLVKQAAPGRSRMETCTAIEKENDNMILKCRSNYFFMTKK</sequence>
<evidence type="ECO:0008006" key="4">
    <source>
        <dbReference type="Google" id="ProtNLM"/>
    </source>
</evidence>
<accession>G4T019</accession>
<protein>
    <recommendedName>
        <fullName evidence="4">Lipocalin-like domain-containing protein</fullName>
    </recommendedName>
</protein>
<dbReference type="AlphaFoldDB" id="G4T019"/>
<proteinExistence type="predicted"/>
<dbReference type="EMBL" id="FO082060">
    <property type="protein sequence ID" value="CCE22307.1"/>
    <property type="molecule type" value="Genomic_DNA"/>
</dbReference>
<evidence type="ECO:0000256" key="1">
    <source>
        <dbReference type="SAM" id="SignalP"/>
    </source>
</evidence>
<dbReference type="RefSeq" id="WP_014147113.1">
    <property type="nucleotide sequence ID" value="NC_016112.1"/>
</dbReference>
<gene>
    <name evidence="2" type="ordered locus">MEALZ_0612</name>
</gene>
<dbReference type="KEGG" id="mah:MEALZ_0612"/>
<evidence type="ECO:0000313" key="3">
    <source>
        <dbReference type="Proteomes" id="UP000008315"/>
    </source>
</evidence>
<dbReference type="STRING" id="1091494.MEALZ_0612"/>
<name>G4T019_META2</name>
<dbReference type="Proteomes" id="UP000008315">
    <property type="component" value="Chromosome"/>
</dbReference>
<keyword evidence="1" id="KW-0732">Signal</keyword>
<evidence type="ECO:0000313" key="2">
    <source>
        <dbReference type="EMBL" id="CCE22307.1"/>
    </source>
</evidence>
<reference evidence="3" key="1">
    <citation type="journal article" date="2012" name="J. Bacteriol.">
        <title>Genome sequence of the haloalkaliphilic methanotrophic bacterium Methylomicrobium alcaliphilum 20Z.</title>
        <authorList>
            <person name="Vuilleumier S."/>
            <person name="Khmelenina V.N."/>
            <person name="Bringel F."/>
            <person name="Reshetnikov A.S."/>
            <person name="Lajus A."/>
            <person name="Mangenot S."/>
            <person name="Rouy Z."/>
            <person name="Op den Camp H.J."/>
            <person name="Jetten M.S."/>
            <person name="Dispirito A.A."/>
            <person name="Dunfield P."/>
            <person name="Klotz M.G."/>
            <person name="Semrau J.D."/>
            <person name="Stein L.Y."/>
            <person name="Barbe V."/>
            <person name="Medigue C."/>
            <person name="Trotsenko Y.A."/>
            <person name="Kalyuzhnaya M.G."/>
        </authorList>
    </citation>
    <scope>NUCLEOTIDE SEQUENCE [LARGE SCALE GENOMIC DNA]</scope>
    <source>
        <strain evidence="3">DSM 19304 / NCIMB 14124 / VKM B-2133 / 20Z</strain>
    </source>
</reference>
<feature type="chain" id="PRO_5003468578" description="Lipocalin-like domain-containing protein" evidence="1">
    <location>
        <begin position="21"/>
        <end position="129"/>
    </location>
</feature>
<feature type="signal peptide" evidence="1">
    <location>
        <begin position="1"/>
        <end position="20"/>
    </location>
</feature>
<dbReference type="HOGENOM" id="CLU_1967991_0_0_6"/>